<proteinExistence type="predicted"/>
<organism evidence="1 2">
    <name type="scientific">Pleuronectes platessa</name>
    <name type="common">European plaice</name>
    <dbReference type="NCBI Taxonomy" id="8262"/>
    <lineage>
        <taxon>Eukaryota</taxon>
        <taxon>Metazoa</taxon>
        <taxon>Chordata</taxon>
        <taxon>Craniata</taxon>
        <taxon>Vertebrata</taxon>
        <taxon>Euteleostomi</taxon>
        <taxon>Actinopterygii</taxon>
        <taxon>Neopterygii</taxon>
        <taxon>Teleostei</taxon>
        <taxon>Neoteleostei</taxon>
        <taxon>Acanthomorphata</taxon>
        <taxon>Carangaria</taxon>
        <taxon>Pleuronectiformes</taxon>
        <taxon>Pleuronectoidei</taxon>
        <taxon>Pleuronectidae</taxon>
        <taxon>Pleuronectes</taxon>
    </lineage>
</organism>
<evidence type="ECO:0000313" key="1">
    <source>
        <dbReference type="EMBL" id="CAB1443660.1"/>
    </source>
</evidence>
<protein>
    <submittedName>
        <fullName evidence="1">Uncharacterized protein</fullName>
    </submittedName>
</protein>
<keyword evidence="2" id="KW-1185">Reference proteome</keyword>
<dbReference type="EMBL" id="CADEAL010003157">
    <property type="protein sequence ID" value="CAB1443660.1"/>
    <property type="molecule type" value="Genomic_DNA"/>
</dbReference>
<dbReference type="AlphaFoldDB" id="A0A9N7V1E3"/>
<evidence type="ECO:0000313" key="2">
    <source>
        <dbReference type="Proteomes" id="UP001153269"/>
    </source>
</evidence>
<comment type="caution">
    <text evidence="1">The sequence shown here is derived from an EMBL/GenBank/DDBJ whole genome shotgun (WGS) entry which is preliminary data.</text>
</comment>
<accession>A0A9N7V1E3</accession>
<gene>
    <name evidence="1" type="ORF">PLEPLA_LOCUS31376</name>
</gene>
<sequence length="108" mass="11868">MGQSILGVGGEFDPVLRKLHFRVSGNLSGNKKIFNRGVPPPLPHHTLRWDSSVCWDMASSRTLSLPPQLLSALLVTSQFHLDGRQGGQNELDPAGLTLYCMAEQLRSD</sequence>
<name>A0A9N7V1E3_PLEPL</name>
<reference evidence="1" key="1">
    <citation type="submission" date="2020-03" db="EMBL/GenBank/DDBJ databases">
        <authorList>
            <person name="Weist P."/>
        </authorList>
    </citation>
    <scope>NUCLEOTIDE SEQUENCE</scope>
</reference>
<dbReference type="Proteomes" id="UP001153269">
    <property type="component" value="Unassembled WGS sequence"/>
</dbReference>